<name>A0A345CP03_9GAMM</name>
<dbReference type="AlphaFoldDB" id="A0A345CP03"/>
<dbReference type="SUPFAM" id="SSF54060">
    <property type="entry name" value="His-Me finger endonucleases"/>
    <property type="match status" value="1"/>
</dbReference>
<sequence length="197" mass="22520">MAGGKIMFVYSSEMRAWMRINYMLPAGQLTAAFNHKFCTDRTAKHIHGFRKTMGLKTGRTGRYEKGNVPFNAGTKGFMKRNSGTFRKENIPANHRPMGSERIDSKDGYIYIKVAEPNRWRMKHRVIWVQHYGKIRQGEIITFRDGNILNCNIENLEKITRAEHAVYNKRFSGIPTELKPTARAIVKLGLAVSGRSAD</sequence>
<dbReference type="Gene3D" id="3.90.75.20">
    <property type="match status" value="1"/>
</dbReference>
<dbReference type="Proteomes" id="UP000264980">
    <property type="component" value="Chromosome"/>
</dbReference>
<proteinExistence type="predicted"/>
<evidence type="ECO:0000313" key="2">
    <source>
        <dbReference type="EMBL" id="AXF75170.1"/>
    </source>
</evidence>
<keyword evidence="2" id="KW-0540">Nuclease</keyword>
<accession>A0A345CP03</accession>
<protein>
    <submittedName>
        <fullName evidence="2">HNH endonuclease</fullName>
    </submittedName>
</protein>
<evidence type="ECO:0000313" key="3">
    <source>
        <dbReference type="Proteomes" id="UP000264980"/>
    </source>
</evidence>
<reference evidence="2 3" key="1">
    <citation type="submission" date="2016-01" db="EMBL/GenBank/DDBJ databases">
        <authorList>
            <person name="Oliw E.H."/>
        </authorList>
    </citation>
    <scope>NUCLEOTIDE SEQUENCE [LARGE SCALE GENOMIC DNA]</scope>
    <source>
        <strain evidence="2 3">MDcuke</strain>
    </source>
</reference>
<dbReference type="GO" id="GO:0004519">
    <property type="term" value="F:endonuclease activity"/>
    <property type="evidence" value="ECO:0007669"/>
    <property type="project" value="UniProtKB-KW"/>
</dbReference>
<dbReference type="InterPro" id="IPR003615">
    <property type="entry name" value="HNH_nuc"/>
</dbReference>
<dbReference type="RefSeq" id="WP_233478857.1">
    <property type="nucleotide sequence ID" value="NZ_CP013970.1"/>
</dbReference>
<dbReference type="EMBL" id="CP013970">
    <property type="protein sequence ID" value="AXF75170.1"/>
    <property type="molecule type" value="Genomic_DNA"/>
</dbReference>
<dbReference type="InterPro" id="IPR044925">
    <property type="entry name" value="His-Me_finger_sf"/>
</dbReference>
<organism evidence="2 3">
    <name type="scientific">Erwinia tracheiphila</name>
    <dbReference type="NCBI Taxonomy" id="65700"/>
    <lineage>
        <taxon>Bacteria</taxon>
        <taxon>Pseudomonadati</taxon>
        <taxon>Pseudomonadota</taxon>
        <taxon>Gammaproteobacteria</taxon>
        <taxon>Enterobacterales</taxon>
        <taxon>Erwiniaceae</taxon>
        <taxon>Erwinia</taxon>
    </lineage>
</organism>
<evidence type="ECO:0000259" key="1">
    <source>
        <dbReference type="Pfam" id="PF13392"/>
    </source>
</evidence>
<keyword evidence="2" id="KW-0255">Endonuclease</keyword>
<keyword evidence="2" id="KW-0378">Hydrolase</keyword>
<feature type="domain" description="HNH nuclease" evidence="1">
    <location>
        <begin position="120"/>
        <end position="165"/>
    </location>
</feature>
<gene>
    <name evidence="2" type="ORF">AV903_02090</name>
</gene>
<dbReference type="Pfam" id="PF13392">
    <property type="entry name" value="HNH_3"/>
    <property type="match status" value="1"/>
</dbReference>